<dbReference type="Proteomes" id="UP000308632">
    <property type="component" value="Unassembled WGS sequence"/>
</dbReference>
<dbReference type="AlphaFoldDB" id="A0A4U5X7Y8"/>
<comment type="caution">
    <text evidence="1">The sequence shown here is derived from an EMBL/GenBank/DDBJ whole genome shotgun (WGS) entry which is preliminary data.</text>
</comment>
<dbReference type="EMBL" id="SZPR01000003">
    <property type="protein sequence ID" value="TKT11418.1"/>
    <property type="molecule type" value="Genomic_DNA"/>
</dbReference>
<gene>
    <name evidence="1" type="ORF">E4U92_02495</name>
</gene>
<evidence type="ECO:0000313" key="2">
    <source>
        <dbReference type="Proteomes" id="UP000308632"/>
    </source>
</evidence>
<sequence>MLRRGVCASAVGALVVTGLVTGLGGVAVADEAQSDQLWIQAPYEQAVLVAPDGGTAPYRSLALGLYHDNSNFTVTDGRLTVDVSGLAGVAEVEWPAACTPDAAGTVAVCDTGDVPTRPGPQVELKLRGAPGAAAGAQGTLAYAATATGGPDGTLTAPEGSAETFVTLGSGPDLGVPAPQDVTHATPGTTLTAPFAVTNTGNETAHGFTVRMSTSYGLDLLTQFPQCAAKDPVEGWYMKEVDCTFDTDVAPGATVQLPGQVRLAVNKAALYDRFDIEVEPGGGATDLSGADNYRAWSVQADNTADFRVRGTEVRAAAGTTVDATFRFVNRGPAWVAHVFSGDAPALVDFTVPEGTTAVGVPDLCQPQSAGAARYTCYLPSAAYPGLKADYTFKLRVDRVVPNATGTVVAHPERGASTPFEFDPKAANNTARVVVNPSA</sequence>
<protein>
    <submittedName>
        <fullName evidence="1">Uncharacterized protein</fullName>
    </submittedName>
</protein>
<name>A0A4U5X7Y8_STRGB</name>
<reference evidence="1 2" key="1">
    <citation type="submission" date="2019-04" db="EMBL/GenBank/DDBJ databases">
        <title>Streptomyces lasaliensis sp.nov., an Actinomycete isolated from soil which produces the polyether antibiotic lasalocid.</title>
        <authorList>
            <person name="Erwin G."/>
            <person name="Haber C."/>
        </authorList>
    </citation>
    <scope>NUCLEOTIDE SEQUENCE [LARGE SCALE GENOMIC DNA]</scope>
    <source>
        <strain evidence="1 2">DSM 40089</strain>
    </source>
</reference>
<organism evidence="1 2">
    <name type="scientific">Streptomyces galbus</name>
    <dbReference type="NCBI Taxonomy" id="33898"/>
    <lineage>
        <taxon>Bacteria</taxon>
        <taxon>Bacillati</taxon>
        <taxon>Actinomycetota</taxon>
        <taxon>Actinomycetes</taxon>
        <taxon>Kitasatosporales</taxon>
        <taxon>Streptomycetaceae</taxon>
        <taxon>Streptomyces</taxon>
    </lineage>
</organism>
<proteinExistence type="predicted"/>
<evidence type="ECO:0000313" key="1">
    <source>
        <dbReference type="EMBL" id="TKT11418.1"/>
    </source>
</evidence>
<accession>A0A4U5X7Y8</accession>